<keyword evidence="3" id="KW-1185">Reference proteome</keyword>
<dbReference type="Proteomes" id="UP001156141">
    <property type="component" value="Unassembled WGS sequence"/>
</dbReference>
<reference evidence="2" key="1">
    <citation type="submission" date="2022-02" db="EMBL/GenBank/DDBJ databases">
        <title>Aestuariibaculum sp., a marine bacterium isolated from sediment in Guangxi.</title>
        <authorList>
            <person name="Ying J."/>
        </authorList>
    </citation>
    <scope>NUCLEOTIDE SEQUENCE</scope>
    <source>
        <strain evidence="2">L182</strain>
    </source>
</reference>
<comment type="caution">
    <text evidence="2">The sequence shown here is derived from an EMBL/GenBank/DDBJ whole genome shotgun (WGS) entry which is preliminary data.</text>
</comment>
<evidence type="ECO:0000259" key="1">
    <source>
        <dbReference type="Pfam" id="PF14300"/>
    </source>
</evidence>
<sequence>MTEIEKALNLSDETEKIIAIGELIGNKIGDDDSLEDLTESEKTFLYVDILEREVNNGGFDQFFYNSSGEFAHEILDAYQKIGAEKTADIINRAIKLFPTLPVPKNWEARQDIMLAKESNSFLWNELDTEFYKYEDNIIELIIKYVEKNKADFE</sequence>
<dbReference type="EMBL" id="JAKVQD010000003">
    <property type="protein sequence ID" value="MCH4552910.1"/>
    <property type="molecule type" value="Genomic_DNA"/>
</dbReference>
<evidence type="ECO:0000313" key="2">
    <source>
        <dbReference type="EMBL" id="MCH4552910.1"/>
    </source>
</evidence>
<gene>
    <name evidence="2" type="ORF">MKW35_09775</name>
</gene>
<organism evidence="2 3">
    <name type="scientific">Aestuariibaculum lutulentum</name>
    <dbReference type="NCBI Taxonomy" id="2920935"/>
    <lineage>
        <taxon>Bacteria</taxon>
        <taxon>Pseudomonadati</taxon>
        <taxon>Bacteroidota</taxon>
        <taxon>Flavobacteriia</taxon>
        <taxon>Flavobacteriales</taxon>
        <taxon>Flavobacteriaceae</taxon>
    </lineage>
</organism>
<protein>
    <submittedName>
        <fullName evidence="2">DMP19 family protein</fullName>
    </submittedName>
</protein>
<dbReference type="InterPro" id="IPR025402">
    <property type="entry name" value="DMP19_C"/>
</dbReference>
<name>A0ABS9RIZ3_9FLAO</name>
<dbReference type="Gene3D" id="1.20.1420.60">
    <property type="match status" value="1"/>
</dbReference>
<proteinExistence type="predicted"/>
<accession>A0ABS9RIZ3</accession>
<feature type="domain" description="DNA mimic protein DMP19 C-terminal" evidence="1">
    <location>
        <begin position="35"/>
        <end position="148"/>
    </location>
</feature>
<dbReference type="Pfam" id="PF14300">
    <property type="entry name" value="DMP19"/>
    <property type="match status" value="1"/>
</dbReference>
<evidence type="ECO:0000313" key="3">
    <source>
        <dbReference type="Proteomes" id="UP001156141"/>
    </source>
</evidence>
<dbReference type="RefSeq" id="WP_240573297.1">
    <property type="nucleotide sequence ID" value="NZ_CP136709.1"/>
</dbReference>